<protein>
    <submittedName>
        <fullName evidence="10">Glycosyl transferase, family 39</fullName>
    </submittedName>
</protein>
<dbReference type="Pfam" id="PF13231">
    <property type="entry name" value="PMT_2"/>
    <property type="match status" value="1"/>
</dbReference>
<keyword evidence="2" id="KW-1003">Cell membrane</keyword>
<evidence type="ECO:0000256" key="7">
    <source>
        <dbReference type="ARBA" id="ARBA00023136"/>
    </source>
</evidence>
<dbReference type="eggNOG" id="COG1807">
    <property type="taxonomic scope" value="Bacteria"/>
</dbReference>
<dbReference type="HOGENOM" id="CLU_025132_0_0_0"/>
<feature type="transmembrane region" description="Helical" evidence="8">
    <location>
        <begin position="147"/>
        <end position="164"/>
    </location>
</feature>
<feature type="transmembrane region" description="Helical" evidence="8">
    <location>
        <begin position="117"/>
        <end position="140"/>
    </location>
</feature>
<dbReference type="AlphaFoldDB" id="Q01VC3"/>
<feature type="transmembrane region" description="Helical" evidence="8">
    <location>
        <begin position="184"/>
        <end position="205"/>
    </location>
</feature>
<proteinExistence type="predicted"/>
<evidence type="ECO:0000256" key="8">
    <source>
        <dbReference type="SAM" id="Phobius"/>
    </source>
</evidence>
<dbReference type="EMBL" id="CP000473">
    <property type="protein sequence ID" value="ABJ86392.1"/>
    <property type="molecule type" value="Genomic_DNA"/>
</dbReference>
<evidence type="ECO:0000256" key="4">
    <source>
        <dbReference type="ARBA" id="ARBA00022679"/>
    </source>
</evidence>
<feature type="transmembrane region" description="Helical" evidence="8">
    <location>
        <begin position="288"/>
        <end position="315"/>
    </location>
</feature>
<dbReference type="PANTHER" id="PTHR33908">
    <property type="entry name" value="MANNOSYLTRANSFERASE YKCB-RELATED"/>
    <property type="match status" value="1"/>
</dbReference>
<keyword evidence="5 8" id="KW-0812">Transmembrane</keyword>
<dbReference type="InterPro" id="IPR050297">
    <property type="entry name" value="LipidA_mod_glycosyltrf_83"/>
</dbReference>
<feature type="transmembrane region" description="Helical" evidence="8">
    <location>
        <begin position="93"/>
        <end position="111"/>
    </location>
</feature>
<sequence length="528" mass="58531">MLVLCFAGIASARIISTYNVFSTTGDEPAHVACGLQYLTDHVYYYETQHPPLTRVMIALLPYLAGTRTQHKDRFQTEGWAIITYQHHPEKTVFLMRLGNLPFFLLGCWVVFAWTKRYFGAAAGVIATALFTMIPTVLAHAGLATTDMGLASCLGAAFLTMLIWMEEPTMKRAVIFGCCTALALLSKFTSLGFLPAGAAIAFLFYLAAERPGMAKLKALARDRAASFGVAIAVCLFAVWGVFFFSVGKVPFWNVTLPAWEYFDGIRIALLHNTLGHPAYLLGEPRRYGWWYYFPVGLAAKTPIALLLLVFAGLWVCWRNRKRLIYALPLAFALGILLPAMSGNVNIGVRHVLPVYLAFSIVGALGLVEMLRRSSTVKWMGAAAGLLVVWLAATGALHHPDYIPYFNELVPFPQDRVLCDSDYDWGQDLKRVAARLHQLGATQVNYGYVGSSDNAFLEAYPGLPPITNIHPLKPAEGWTAVCPTFDHATQYGLEYRYPDLKPWYTMLPVKERVGTVDLYYVAPGSLADKK</sequence>
<feature type="domain" description="Glycosyltransferase RgtA/B/C/D-like" evidence="9">
    <location>
        <begin position="95"/>
        <end position="237"/>
    </location>
</feature>
<evidence type="ECO:0000259" key="9">
    <source>
        <dbReference type="Pfam" id="PF13231"/>
    </source>
</evidence>
<keyword evidence="7 8" id="KW-0472">Membrane</keyword>
<accession>Q01VC3</accession>
<feature type="transmembrane region" description="Helical" evidence="8">
    <location>
        <begin position="345"/>
        <end position="365"/>
    </location>
</feature>
<organism evidence="10">
    <name type="scientific">Solibacter usitatus (strain Ellin6076)</name>
    <dbReference type="NCBI Taxonomy" id="234267"/>
    <lineage>
        <taxon>Bacteria</taxon>
        <taxon>Pseudomonadati</taxon>
        <taxon>Acidobacteriota</taxon>
        <taxon>Terriglobia</taxon>
        <taxon>Bryobacterales</taxon>
        <taxon>Solibacteraceae</taxon>
        <taxon>Candidatus Solibacter</taxon>
    </lineage>
</organism>
<feature type="transmembrane region" description="Helical" evidence="8">
    <location>
        <begin position="226"/>
        <end position="245"/>
    </location>
</feature>
<dbReference type="InParanoid" id="Q01VC3"/>
<keyword evidence="6 8" id="KW-1133">Transmembrane helix</keyword>
<evidence type="ECO:0000256" key="6">
    <source>
        <dbReference type="ARBA" id="ARBA00022989"/>
    </source>
</evidence>
<feature type="transmembrane region" description="Helical" evidence="8">
    <location>
        <begin position="377"/>
        <end position="395"/>
    </location>
</feature>
<evidence type="ECO:0000256" key="5">
    <source>
        <dbReference type="ARBA" id="ARBA00022692"/>
    </source>
</evidence>
<dbReference type="InterPro" id="IPR038731">
    <property type="entry name" value="RgtA/B/C-like"/>
</dbReference>
<dbReference type="GO" id="GO:0016763">
    <property type="term" value="F:pentosyltransferase activity"/>
    <property type="evidence" value="ECO:0007669"/>
    <property type="project" value="TreeGrafter"/>
</dbReference>
<reference evidence="10" key="1">
    <citation type="submission" date="2006-10" db="EMBL/GenBank/DDBJ databases">
        <title>Complete sequence of Solibacter usitatus Ellin6076.</title>
        <authorList>
            <consortium name="US DOE Joint Genome Institute"/>
            <person name="Copeland A."/>
            <person name="Lucas S."/>
            <person name="Lapidus A."/>
            <person name="Barry K."/>
            <person name="Detter J.C."/>
            <person name="Glavina del Rio T."/>
            <person name="Hammon N."/>
            <person name="Israni S."/>
            <person name="Dalin E."/>
            <person name="Tice H."/>
            <person name="Pitluck S."/>
            <person name="Thompson L.S."/>
            <person name="Brettin T."/>
            <person name="Bruce D."/>
            <person name="Han C."/>
            <person name="Tapia R."/>
            <person name="Gilna P."/>
            <person name="Schmutz J."/>
            <person name="Larimer F."/>
            <person name="Land M."/>
            <person name="Hauser L."/>
            <person name="Kyrpides N."/>
            <person name="Mikhailova N."/>
            <person name="Janssen P.H."/>
            <person name="Kuske C.R."/>
            <person name="Richardson P."/>
        </authorList>
    </citation>
    <scope>NUCLEOTIDE SEQUENCE</scope>
    <source>
        <strain evidence="10">Ellin6076</strain>
    </source>
</reference>
<evidence type="ECO:0000313" key="10">
    <source>
        <dbReference type="EMBL" id="ABJ86392.1"/>
    </source>
</evidence>
<dbReference type="GO" id="GO:0009103">
    <property type="term" value="P:lipopolysaccharide biosynthetic process"/>
    <property type="evidence" value="ECO:0007669"/>
    <property type="project" value="UniProtKB-ARBA"/>
</dbReference>
<dbReference type="STRING" id="234267.Acid_5445"/>
<comment type="subcellular location">
    <subcellularLocation>
        <location evidence="1">Cell membrane</location>
        <topology evidence="1">Multi-pass membrane protein</topology>
    </subcellularLocation>
</comment>
<keyword evidence="3" id="KW-0328">Glycosyltransferase</keyword>
<dbReference type="KEGG" id="sus:Acid_5445"/>
<feature type="transmembrane region" description="Helical" evidence="8">
    <location>
        <begin position="322"/>
        <end position="339"/>
    </location>
</feature>
<evidence type="ECO:0000256" key="3">
    <source>
        <dbReference type="ARBA" id="ARBA00022676"/>
    </source>
</evidence>
<dbReference type="GO" id="GO:0005886">
    <property type="term" value="C:plasma membrane"/>
    <property type="evidence" value="ECO:0007669"/>
    <property type="project" value="UniProtKB-SubCell"/>
</dbReference>
<name>Q01VC3_SOLUE</name>
<evidence type="ECO:0000256" key="2">
    <source>
        <dbReference type="ARBA" id="ARBA00022475"/>
    </source>
</evidence>
<dbReference type="PANTHER" id="PTHR33908:SF11">
    <property type="entry name" value="MEMBRANE PROTEIN"/>
    <property type="match status" value="1"/>
</dbReference>
<gene>
    <name evidence="10" type="ordered locus">Acid_5445</name>
</gene>
<keyword evidence="4 10" id="KW-0808">Transferase</keyword>
<evidence type="ECO:0000256" key="1">
    <source>
        <dbReference type="ARBA" id="ARBA00004651"/>
    </source>
</evidence>